<evidence type="ECO:0000256" key="1">
    <source>
        <dbReference type="SAM" id="SignalP"/>
    </source>
</evidence>
<feature type="chain" id="PRO_5014708108" evidence="1">
    <location>
        <begin position="18"/>
        <end position="79"/>
    </location>
</feature>
<dbReference type="EMBL" id="GGFL01014632">
    <property type="protein sequence ID" value="MBW78810.1"/>
    <property type="molecule type" value="Transcribed_RNA"/>
</dbReference>
<reference evidence="2" key="1">
    <citation type="submission" date="2018-01" db="EMBL/GenBank/DDBJ databases">
        <title>An insight into the sialome of Amazonian anophelines.</title>
        <authorList>
            <person name="Ribeiro J.M."/>
            <person name="Scarpassa V."/>
            <person name="Calvo E."/>
        </authorList>
    </citation>
    <scope>NUCLEOTIDE SEQUENCE</scope>
</reference>
<organism evidence="2">
    <name type="scientific">Anopheles darlingi</name>
    <name type="common">Mosquito</name>
    <dbReference type="NCBI Taxonomy" id="43151"/>
    <lineage>
        <taxon>Eukaryota</taxon>
        <taxon>Metazoa</taxon>
        <taxon>Ecdysozoa</taxon>
        <taxon>Arthropoda</taxon>
        <taxon>Hexapoda</taxon>
        <taxon>Insecta</taxon>
        <taxon>Pterygota</taxon>
        <taxon>Neoptera</taxon>
        <taxon>Endopterygota</taxon>
        <taxon>Diptera</taxon>
        <taxon>Nematocera</taxon>
        <taxon>Culicoidea</taxon>
        <taxon>Culicidae</taxon>
        <taxon>Anophelinae</taxon>
        <taxon>Anopheles</taxon>
    </lineage>
</organism>
<evidence type="ECO:0000313" key="2">
    <source>
        <dbReference type="EMBL" id="MBW78810.1"/>
    </source>
</evidence>
<sequence>MVVVVVVAEALFYAARARSPGERYIETATERQRKVKKRCCVCVCVCVCHIKEEPTRYSRTPTDTSRAAVFRLFIGGIGG</sequence>
<accession>A0A2M4DML6</accession>
<dbReference type="AlphaFoldDB" id="A0A2M4DML6"/>
<name>A0A2M4DML6_ANODA</name>
<protein>
    <submittedName>
        <fullName evidence="2">Putative secreted protein</fullName>
    </submittedName>
</protein>
<keyword evidence="1" id="KW-0732">Signal</keyword>
<proteinExistence type="predicted"/>
<feature type="signal peptide" evidence="1">
    <location>
        <begin position="1"/>
        <end position="17"/>
    </location>
</feature>